<protein>
    <submittedName>
        <fullName evidence="1">Uncharacterized protein</fullName>
    </submittedName>
</protein>
<reference evidence="1" key="1">
    <citation type="submission" date="2014-11" db="EMBL/GenBank/DDBJ databases">
        <authorList>
            <person name="Amaro Gonzalez C."/>
        </authorList>
    </citation>
    <scope>NUCLEOTIDE SEQUENCE</scope>
</reference>
<reference evidence="1" key="2">
    <citation type="journal article" date="2015" name="Fish Shellfish Immunol.">
        <title>Early steps in the European eel (Anguilla anguilla)-Vibrio vulnificus interaction in the gills: Role of the RtxA13 toxin.</title>
        <authorList>
            <person name="Callol A."/>
            <person name="Pajuelo D."/>
            <person name="Ebbesson L."/>
            <person name="Teles M."/>
            <person name="MacKenzie S."/>
            <person name="Amaro C."/>
        </authorList>
    </citation>
    <scope>NUCLEOTIDE SEQUENCE</scope>
</reference>
<organism evidence="1">
    <name type="scientific">Anguilla anguilla</name>
    <name type="common">European freshwater eel</name>
    <name type="synonym">Muraena anguilla</name>
    <dbReference type="NCBI Taxonomy" id="7936"/>
    <lineage>
        <taxon>Eukaryota</taxon>
        <taxon>Metazoa</taxon>
        <taxon>Chordata</taxon>
        <taxon>Craniata</taxon>
        <taxon>Vertebrata</taxon>
        <taxon>Euteleostomi</taxon>
        <taxon>Actinopterygii</taxon>
        <taxon>Neopterygii</taxon>
        <taxon>Teleostei</taxon>
        <taxon>Anguilliformes</taxon>
        <taxon>Anguillidae</taxon>
        <taxon>Anguilla</taxon>
    </lineage>
</organism>
<sequence length="46" mass="5059">MAKKKELSLDAQPSKHCGKKVIPSEKLQRSLRFLGAVFCTHSEGSS</sequence>
<name>A0A0E9Q4X6_ANGAN</name>
<evidence type="ECO:0000313" key="1">
    <source>
        <dbReference type="EMBL" id="JAH11385.1"/>
    </source>
</evidence>
<proteinExistence type="predicted"/>
<dbReference type="EMBL" id="GBXM01097192">
    <property type="protein sequence ID" value="JAH11385.1"/>
    <property type="molecule type" value="Transcribed_RNA"/>
</dbReference>
<accession>A0A0E9Q4X6</accession>
<dbReference type="AlphaFoldDB" id="A0A0E9Q4X6"/>